<reference evidence="8" key="1">
    <citation type="submission" date="2019-04" db="EMBL/GenBank/DDBJ databases">
        <authorList>
            <person name="Zhang T.Jr."/>
        </authorList>
    </citation>
    <scope>NUCLEOTIDE SEQUENCE</scope>
    <source>
        <strain evidence="8">PintCXE20</strain>
    </source>
</reference>
<dbReference type="RefSeq" id="XP_053612703.1">
    <property type="nucleotide sequence ID" value="XM_053756728.2"/>
</dbReference>
<evidence type="ECO:0000256" key="1">
    <source>
        <dbReference type="ARBA" id="ARBA00005964"/>
    </source>
</evidence>
<evidence type="ECO:0000256" key="3">
    <source>
        <dbReference type="ARBA" id="ARBA00022801"/>
    </source>
</evidence>
<dbReference type="EMBL" id="MK864080">
    <property type="protein sequence ID" value="QEA03470.1"/>
    <property type="molecule type" value="mRNA"/>
</dbReference>
<dbReference type="SUPFAM" id="SSF53474">
    <property type="entry name" value="alpha/beta-Hydrolases"/>
    <property type="match status" value="1"/>
</dbReference>
<accession>A0A5B8R9U2</accession>
<evidence type="ECO:0000256" key="5">
    <source>
        <dbReference type="ARBA" id="ARBA00023180"/>
    </source>
</evidence>
<evidence type="ECO:0000259" key="7">
    <source>
        <dbReference type="Pfam" id="PF00135"/>
    </source>
</evidence>
<organism evidence="8">
    <name type="scientific">Plodia interpunctella</name>
    <name type="common">Indianmeal moth</name>
    <dbReference type="NCBI Taxonomy" id="58824"/>
    <lineage>
        <taxon>Eukaryota</taxon>
        <taxon>Metazoa</taxon>
        <taxon>Ecdysozoa</taxon>
        <taxon>Arthropoda</taxon>
        <taxon>Hexapoda</taxon>
        <taxon>Insecta</taxon>
        <taxon>Pterygota</taxon>
        <taxon>Neoptera</taxon>
        <taxon>Endopterygota</taxon>
        <taxon>Lepidoptera</taxon>
        <taxon>Glossata</taxon>
        <taxon>Ditrysia</taxon>
        <taxon>Pyraloidea</taxon>
        <taxon>Pyralidae</taxon>
        <taxon>Phycitinae</taxon>
        <taxon>Plodia</taxon>
    </lineage>
</organism>
<dbReference type="InterPro" id="IPR002018">
    <property type="entry name" value="CarbesteraseB"/>
</dbReference>
<dbReference type="InterPro" id="IPR019826">
    <property type="entry name" value="Carboxylesterase_B_AS"/>
</dbReference>
<dbReference type="GeneID" id="128676560"/>
<proteinExistence type="evidence at transcript level"/>
<keyword evidence="2" id="KW-0719">Serine esterase</keyword>
<dbReference type="EC" id="3.1.1.-" evidence="6"/>
<dbReference type="PANTHER" id="PTHR11559">
    <property type="entry name" value="CARBOXYLESTERASE"/>
    <property type="match status" value="1"/>
</dbReference>
<dbReference type="Gene3D" id="3.40.50.1820">
    <property type="entry name" value="alpha/beta hydrolase"/>
    <property type="match status" value="1"/>
</dbReference>
<dbReference type="PROSITE" id="PS00122">
    <property type="entry name" value="CARBOXYLESTERASE_B_1"/>
    <property type="match status" value="1"/>
</dbReference>
<feature type="domain" description="Carboxylesterase type B" evidence="7">
    <location>
        <begin position="2"/>
        <end position="516"/>
    </location>
</feature>
<evidence type="ECO:0000256" key="6">
    <source>
        <dbReference type="RuleBase" id="RU361235"/>
    </source>
</evidence>
<comment type="similarity">
    <text evidence="1 6">Belongs to the type-B carboxylesterase/lipase family.</text>
</comment>
<evidence type="ECO:0000313" key="8">
    <source>
        <dbReference type="EMBL" id="QEA03470.1"/>
    </source>
</evidence>
<protein>
    <recommendedName>
        <fullName evidence="6">Carboxylic ester hydrolase</fullName>
        <ecNumber evidence="6">3.1.1.-</ecNumber>
    </recommendedName>
</protein>
<dbReference type="AlphaFoldDB" id="A0A5B8R9U2"/>
<keyword evidence="4" id="KW-1015">Disulfide bond</keyword>
<dbReference type="Pfam" id="PF00135">
    <property type="entry name" value="COesterase"/>
    <property type="match status" value="1"/>
</dbReference>
<keyword evidence="5" id="KW-0325">Glycoprotein</keyword>
<sequence>MPLVTVEEGILKGAVCEEGDTTYIAFKGIPYAKPPIGNLRFKAPEPPEAWTGERDATQHGPVCPQYNERLDCIEEGSEDCLYLNIFTKTLDPLTPRPVMVWIHGGGFYTGSGNSDYYGPEFLIKHDVILVTFNYRLEVLGFLCLDNEEVPGNAGLKDQVAALRWVKKNISRFGGDSDNITLFGCSAGAAAVSYHLVSKMSRGLFNKAICQSGVCLNEWSYNLYPRERAFQLARQLGKETNEPSELLQFFRELPTSSLVKIELPILQVENYDLADNILFGPVIEKSHLNIEKFLTESPVELVINGSIANVPIIVGYTSGEGIEISRKLPQLLSFLARTGAVVPRELKFKLTREELKDVDKKIRNRYFSYKEITENLLQEVTDLESDNLFIYNIIRYARYHDLYCSKPVFLYKFTAETERNYYKKYYKMESVRGVCHADELPYLFDVKCLDIQMSDKSRIIVNNLGKLWTNFAKTGNPTPTTDLEPWKPFKDEERNVYIIGQDLKCTEGEDAKNIQLWEEIYGEIVLQCQCPV</sequence>
<evidence type="ECO:0000256" key="2">
    <source>
        <dbReference type="ARBA" id="ARBA00022487"/>
    </source>
</evidence>
<dbReference type="GO" id="GO:0052689">
    <property type="term" value="F:carboxylic ester hydrolase activity"/>
    <property type="evidence" value="ECO:0007669"/>
    <property type="project" value="UniProtKB-KW"/>
</dbReference>
<dbReference type="RefSeq" id="XP_053612704.1">
    <property type="nucleotide sequence ID" value="XM_053756729.2"/>
</dbReference>
<evidence type="ECO:0000256" key="4">
    <source>
        <dbReference type="ARBA" id="ARBA00023157"/>
    </source>
</evidence>
<keyword evidence="3 6" id="KW-0378">Hydrolase</keyword>
<dbReference type="InterPro" id="IPR029058">
    <property type="entry name" value="AB_hydrolase_fold"/>
</dbReference>
<dbReference type="InterPro" id="IPR050309">
    <property type="entry name" value="Type-B_Carboxylest/Lipase"/>
</dbReference>
<name>A0A5B8R9U2_PLOIN</name>